<proteinExistence type="predicted"/>
<comment type="caution">
    <text evidence="1">The sequence shown here is derived from an EMBL/GenBank/DDBJ whole genome shotgun (WGS) entry which is preliminary data.</text>
</comment>
<protein>
    <submittedName>
        <fullName evidence="1">DUF3304 domain-containing protein</fullName>
    </submittedName>
</protein>
<organism evidence="1">
    <name type="scientific">Xenorhabdus szentirmaii</name>
    <dbReference type="NCBI Taxonomy" id="290112"/>
    <lineage>
        <taxon>Bacteria</taxon>
        <taxon>Pseudomonadati</taxon>
        <taxon>Pseudomonadota</taxon>
        <taxon>Gammaproteobacteria</taxon>
        <taxon>Enterobacterales</taxon>
        <taxon>Morganellaceae</taxon>
        <taxon>Xenorhabdus</taxon>
    </lineage>
</organism>
<dbReference type="Pfam" id="PF11745">
    <property type="entry name" value="DUF3304"/>
    <property type="match status" value="1"/>
</dbReference>
<sequence>MPRYDKSCGLKVHFLPYHQVKVTSSCYGMPEYPIQEPEKI</sequence>
<name>A0AAW3YYN4_9GAMM</name>
<reference evidence="1" key="1">
    <citation type="submission" date="2020-09" db="EMBL/GenBank/DDBJ databases">
        <authorList>
            <person name="Palma L."/>
            <person name="Caballero P."/>
            <person name="Berry C."/>
            <person name="Del Valle E."/>
        </authorList>
    </citation>
    <scope>NUCLEOTIDE SEQUENCE</scope>
    <source>
        <strain evidence="1">M</strain>
    </source>
</reference>
<dbReference type="EMBL" id="JACXBF010000436">
    <property type="protein sequence ID" value="MBD2802029.1"/>
    <property type="molecule type" value="Genomic_DNA"/>
</dbReference>
<dbReference type="AlphaFoldDB" id="A0AAW3YYN4"/>
<reference evidence="1" key="2">
    <citation type="journal article" date="2024" name="Toxins">
        <title>Genome Sequence Analysis of Native Xenorhabdus Strains Isolated from Entomopathogenic Nematodes in Argentina.</title>
        <authorList>
            <person name="Palma L."/>
            <person name="Frizzo L."/>
            <person name="Kaiser S."/>
            <person name="Berry C."/>
            <person name="Caballero P."/>
            <person name="Bode H.B."/>
            <person name="Del Valle E.E."/>
        </authorList>
    </citation>
    <scope>NUCLEOTIDE SEQUENCE</scope>
    <source>
        <strain evidence="1">M</strain>
    </source>
</reference>
<gene>
    <name evidence="1" type="ORF">ID854_16705</name>
</gene>
<dbReference type="Proteomes" id="UP001193920">
    <property type="component" value="Unassembled WGS sequence"/>
</dbReference>
<accession>A0AAW3YYN4</accession>
<dbReference type="InterPro" id="IPR021733">
    <property type="entry name" value="DUF3304"/>
</dbReference>
<evidence type="ECO:0000313" key="1">
    <source>
        <dbReference type="EMBL" id="MBD2802029.1"/>
    </source>
</evidence>